<dbReference type="AlphaFoldDB" id="A0A1I0C4L5"/>
<keyword evidence="3 5" id="KW-1133">Transmembrane helix</keyword>
<keyword evidence="2 5" id="KW-0812">Transmembrane</keyword>
<keyword evidence="4 5" id="KW-0472">Membrane</keyword>
<organism evidence="7 8">
    <name type="scientific">Anaerobranca gottschalkii DSM 13577</name>
    <dbReference type="NCBI Taxonomy" id="1120990"/>
    <lineage>
        <taxon>Bacteria</taxon>
        <taxon>Bacillati</taxon>
        <taxon>Bacillota</taxon>
        <taxon>Clostridia</taxon>
        <taxon>Eubacteriales</taxon>
        <taxon>Proteinivoracaceae</taxon>
        <taxon>Anaerobranca</taxon>
    </lineage>
</organism>
<dbReference type="InterPro" id="IPR011527">
    <property type="entry name" value="ABC1_TM_dom"/>
</dbReference>
<evidence type="ECO:0000256" key="2">
    <source>
        <dbReference type="ARBA" id="ARBA00022692"/>
    </source>
</evidence>
<dbReference type="RefSeq" id="WP_091351376.1">
    <property type="nucleotide sequence ID" value="NZ_FOIF01000058.1"/>
</dbReference>
<protein>
    <submittedName>
        <fullName evidence="7">ABC transporter transmembrane region</fullName>
    </submittedName>
</protein>
<feature type="transmembrane region" description="Helical" evidence="5">
    <location>
        <begin position="162"/>
        <end position="180"/>
    </location>
</feature>
<dbReference type="PANTHER" id="PTHR43394">
    <property type="entry name" value="ATP-DEPENDENT PERMEASE MDL1, MITOCHONDRIAL"/>
    <property type="match status" value="1"/>
</dbReference>
<dbReference type="InterPro" id="IPR036640">
    <property type="entry name" value="ABC1_TM_sf"/>
</dbReference>
<dbReference type="PANTHER" id="PTHR43394:SF1">
    <property type="entry name" value="ATP-BINDING CASSETTE SUB-FAMILY B MEMBER 10, MITOCHONDRIAL"/>
    <property type="match status" value="1"/>
</dbReference>
<dbReference type="STRING" id="1120990.SAMN03080614_10583"/>
<gene>
    <name evidence="7" type="ORF">SAMN03080614_10583</name>
</gene>
<reference evidence="8" key="1">
    <citation type="submission" date="2016-10" db="EMBL/GenBank/DDBJ databases">
        <authorList>
            <person name="Varghese N."/>
            <person name="Submissions S."/>
        </authorList>
    </citation>
    <scope>NUCLEOTIDE SEQUENCE [LARGE SCALE GENOMIC DNA]</scope>
    <source>
        <strain evidence="8">DSM 13577</strain>
    </source>
</reference>
<dbReference type="InterPro" id="IPR039421">
    <property type="entry name" value="Type_1_exporter"/>
</dbReference>
<feature type="transmembrane region" description="Helical" evidence="5">
    <location>
        <begin position="21"/>
        <end position="43"/>
    </location>
</feature>
<feature type="domain" description="ABC transmembrane type-1" evidence="6">
    <location>
        <begin position="27"/>
        <end position="301"/>
    </location>
</feature>
<dbReference type="EMBL" id="FOIF01000058">
    <property type="protein sequence ID" value="SET14288.1"/>
    <property type="molecule type" value="Genomic_DNA"/>
</dbReference>
<feature type="transmembrane region" description="Helical" evidence="5">
    <location>
        <begin position="133"/>
        <end position="156"/>
    </location>
</feature>
<dbReference type="SUPFAM" id="SSF90123">
    <property type="entry name" value="ABC transporter transmembrane region"/>
    <property type="match status" value="1"/>
</dbReference>
<dbReference type="Gene3D" id="1.20.1560.10">
    <property type="entry name" value="ABC transporter type 1, transmembrane domain"/>
    <property type="match status" value="1"/>
</dbReference>
<accession>A0A1I0C4L5</accession>
<name>A0A1I0C4L5_9FIRM</name>
<dbReference type="Proteomes" id="UP000243819">
    <property type="component" value="Unassembled WGS sequence"/>
</dbReference>
<dbReference type="GO" id="GO:0005886">
    <property type="term" value="C:plasma membrane"/>
    <property type="evidence" value="ECO:0007669"/>
    <property type="project" value="UniProtKB-SubCell"/>
</dbReference>
<feature type="transmembrane region" description="Helical" evidence="5">
    <location>
        <begin position="243"/>
        <end position="267"/>
    </location>
</feature>
<keyword evidence="8" id="KW-1185">Reference proteome</keyword>
<evidence type="ECO:0000313" key="7">
    <source>
        <dbReference type="EMBL" id="SET14288.1"/>
    </source>
</evidence>
<evidence type="ECO:0000256" key="4">
    <source>
        <dbReference type="ARBA" id="ARBA00023136"/>
    </source>
</evidence>
<evidence type="ECO:0000259" key="6">
    <source>
        <dbReference type="PROSITE" id="PS50929"/>
    </source>
</evidence>
<dbReference type="GO" id="GO:0015421">
    <property type="term" value="F:ABC-type oligopeptide transporter activity"/>
    <property type="evidence" value="ECO:0007669"/>
    <property type="project" value="TreeGrafter"/>
</dbReference>
<evidence type="ECO:0000256" key="5">
    <source>
        <dbReference type="SAM" id="Phobius"/>
    </source>
</evidence>
<evidence type="ECO:0000256" key="3">
    <source>
        <dbReference type="ARBA" id="ARBA00022989"/>
    </source>
</evidence>
<feature type="transmembrane region" description="Helical" evidence="5">
    <location>
        <begin position="273"/>
        <end position="296"/>
    </location>
</feature>
<feature type="transmembrane region" description="Helical" evidence="5">
    <location>
        <begin position="63"/>
        <end position="83"/>
    </location>
</feature>
<comment type="subcellular location">
    <subcellularLocation>
        <location evidence="1">Cell membrane</location>
        <topology evidence="1">Multi-pass membrane protein</topology>
    </subcellularLocation>
</comment>
<sequence>MNSQEKKSTISLALRPLKRKHLFIIGLLTTFLLTNIVLSVFNARVLGQLFEGVASGSSVNNTIFTLIAIMATMAIISFLTSLIQSRLTSDIEYTYKEYTELTILNSTFSWIKKQKVGDLLTRVSHNLSLASSYFGMGLLPLVSKILSIIVSIFVISFIHYRITLYLLPVMVLALVLQMFIGRPLQQIRKKLFDAIGESMAIANDGINNYWQLKILGKEKWLLNKYQESLLDIKRFFLKIFPPMVVFMSIGFILSIIPLVFLLFYGAFLYTNNYLSLSSYITVIILGIPITTSITTLSQQIV</sequence>
<dbReference type="Pfam" id="PF00664">
    <property type="entry name" value="ABC_membrane"/>
    <property type="match status" value="1"/>
</dbReference>
<dbReference type="GO" id="GO:0005524">
    <property type="term" value="F:ATP binding"/>
    <property type="evidence" value="ECO:0007669"/>
    <property type="project" value="InterPro"/>
</dbReference>
<evidence type="ECO:0000256" key="1">
    <source>
        <dbReference type="ARBA" id="ARBA00004651"/>
    </source>
</evidence>
<dbReference type="PROSITE" id="PS50929">
    <property type="entry name" value="ABC_TM1F"/>
    <property type="match status" value="1"/>
</dbReference>
<evidence type="ECO:0000313" key="8">
    <source>
        <dbReference type="Proteomes" id="UP000243819"/>
    </source>
</evidence>
<proteinExistence type="predicted"/>